<accession>A0A6G7WER7</accession>
<dbReference type="AlphaFoldDB" id="A0A6G7WER7"/>
<dbReference type="Gene3D" id="1.20.120.570">
    <property type="entry name" value="YkyA-like"/>
    <property type="match status" value="1"/>
</dbReference>
<keyword evidence="2" id="KW-1185">Reference proteome</keyword>
<dbReference type="PROSITE" id="PS51257">
    <property type="entry name" value="PROKAR_LIPOPROTEIN"/>
    <property type="match status" value="1"/>
</dbReference>
<dbReference type="KEGG" id="jpo:G7058_00820"/>
<dbReference type="GeneID" id="94551797"/>
<evidence type="ECO:0000313" key="1">
    <source>
        <dbReference type="EMBL" id="QIK50731.1"/>
    </source>
</evidence>
<organism evidence="1 2">
    <name type="scientific">Jeotgalibaca porci</name>
    <dbReference type="NCBI Taxonomy" id="1868793"/>
    <lineage>
        <taxon>Bacteria</taxon>
        <taxon>Bacillati</taxon>
        <taxon>Bacillota</taxon>
        <taxon>Bacilli</taxon>
        <taxon>Lactobacillales</taxon>
        <taxon>Carnobacteriaceae</taxon>
        <taxon>Jeotgalibaca</taxon>
    </lineage>
</organism>
<name>A0A6G7WER7_9LACT</name>
<dbReference type="InterPro" id="IPR019454">
    <property type="entry name" value="Lipoprot_YkyA-like"/>
</dbReference>
<proteinExistence type="predicted"/>
<evidence type="ECO:0000313" key="2">
    <source>
        <dbReference type="Proteomes" id="UP000501830"/>
    </source>
</evidence>
<evidence type="ECO:0008006" key="3">
    <source>
        <dbReference type="Google" id="ProtNLM"/>
    </source>
</evidence>
<dbReference type="SUPFAM" id="SSF140423">
    <property type="entry name" value="MW0975(SA0943)-like"/>
    <property type="match status" value="1"/>
</dbReference>
<dbReference type="InterPro" id="IPR036785">
    <property type="entry name" value="YkyA-like_sf"/>
</dbReference>
<gene>
    <name evidence="1" type="ORF">G7058_00820</name>
</gene>
<dbReference type="RefSeq" id="WP_166061767.1">
    <property type="nucleotide sequence ID" value="NZ_CP049889.1"/>
</dbReference>
<sequence length="211" mass="23429">MIKRKIWVLLATSIVLTGCSDEAEKAQTATDELAVSKEAVVVSLNAIQQNESAMQKQFDEALVADEELANFKDGTAPLFENIATRKEEVAKVEENIEAMKGHIQDLTELDYEAIPSEEINNLTRVAQSFISSVEAFVPAYENQLQEEEKTFTSFGADDANFNTLYDGVNALNSISNDNLKVLEPIIDLSVEFETQKDVLTTTLTKDKDKDN</sequence>
<protein>
    <recommendedName>
        <fullName evidence="3">Cell-wall binding lipoprotein</fullName>
    </recommendedName>
</protein>
<dbReference type="Proteomes" id="UP000501830">
    <property type="component" value="Chromosome"/>
</dbReference>
<dbReference type="EMBL" id="CP049889">
    <property type="protein sequence ID" value="QIK50731.1"/>
    <property type="molecule type" value="Genomic_DNA"/>
</dbReference>
<dbReference type="Pfam" id="PF10368">
    <property type="entry name" value="YkyA"/>
    <property type="match status" value="1"/>
</dbReference>
<reference evidence="1 2" key="1">
    <citation type="journal article" date="2017" name="Int. J. Syst. Evol. Microbiol.">
        <title>Jeotgalibaca porci sp. nov. and Jeotgalibaca arthritidis sp. nov., isolated from pigs, and emended description of the genus Jeotgalibaca.</title>
        <authorList>
            <person name="Zamora L."/>
            <person name="Perez-Sancho M."/>
            <person name="Dominguez L."/>
            <person name="Fernandez-Garayzabal J.F."/>
            <person name="Vela A.I."/>
        </authorList>
    </citation>
    <scope>NUCLEOTIDE SEQUENCE [LARGE SCALE GENOMIC DNA]</scope>
    <source>
        <strain evidence="1 2">CCUG 69148</strain>
    </source>
</reference>